<dbReference type="Proteomes" id="UP000694564">
    <property type="component" value="Chromosome 17"/>
</dbReference>
<keyword evidence="1" id="KW-0479">Metal-binding</keyword>
<evidence type="ECO:0000259" key="6">
    <source>
        <dbReference type="Pfam" id="PF04968"/>
    </source>
</evidence>
<reference evidence="7" key="2">
    <citation type="submission" date="2025-09" db="UniProtKB">
        <authorList>
            <consortium name="Ensembl"/>
        </authorList>
    </citation>
    <scope>IDENTIFICATION</scope>
</reference>
<evidence type="ECO:0000256" key="1">
    <source>
        <dbReference type="ARBA" id="ARBA00022723"/>
    </source>
</evidence>
<evidence type="ECO:0000313" key="7">
    <source>
        <dbReference type="Ensembl" id="ENSSVLP00005032871.1"/>
    </source>
</evidence>
<dbReference type="AlphaFoldDB" id="A0A8D2E3X3"/>
<dbReference type="GO" id="GO:0046872">
    <property type="term" value="F:metal ion binding"/>
    <property type="evidence" value="ECO:0007669"/>
    <property type="project" value="UniProtKB-KW"/>
</dbReference>
<evidence type="ECO:0000256" key="5">
    <source>
        <dbReference type="ARBA" id="ARBA00045230"/>
    </source>
</evidence>
<evidence type="ECO:0000256" key="4">
    <source>
        <dbReference type="ARBA" id="ARBA00023016"/>
    </source>
</evidence>
<organism evidence="7 8">
    <name type="scientific">Sciurus vulgaris</name>
    <name type="common">Eurasian red squirrel</name>
    <dbReference type="NCBI Taxonomy" id="55149"/>
    <lineage>
        <taxon>Eukaryota</taxon>
        <taxon>Metazoa</taxon>
        <taxon>Chordata</taxon>
        <taxon>Craniata</taxon>
        <taxon>Vertebrata</taxon>
        <taxon>Euteleostomi</taxon>
        <taxon>Mammalia</taxon>
        <taxon>Eutheria</taxon>
        <taxon>Euarchontoglires</taxon>
        <taxon>Glires</taxon>
        <taxon>Rodentia</taxon>
        <taxon>Sciuromorpha</taxon>
        <taxon>Sciuridae</taxon>
        <taxon>Sciurinae</taxon>
        <taxon>Sciurini</taxon>
        <taxon>Sciurus</taxon>
    </lineage>
</organism>
<comment type="function">
    <text evidence="5">Regulates centrosome duplication, probably by inhibiting the kinase activity of ROCK2. Proposed to act as co-chaperone for HSP90. May play a role in the regulation of NOD1 via a HSP90 chaperone complex. In vitro, has intrinsic chaperone activity. This function may be achieved by inhibiting association of ROCK2 with NPM1. Plays a role in ensuring the localization of the tyrosine kinase receptor EGFR to the plasma membrane, and thus ensures the subsequent regulation of EGFR activity and EGF-induced actin cytoskeleton remodeling. Involved in stress response. Prevents tumorigenesis.</text>
</comment>
<dbReference type="PANTHER" id="PTHR46983">
    <property type="entry name" value="CYSTEINE AND HISTIDINE-RICH DOMAIN-CONTAINING PROTEIN 1"/>
    <property type="match status" value="1"/>
</dbReference>
<dbReference type="PANTHER" id="PTHR46983:SF4">
    <property type="entry name" value="CYSTEINE AND HISTIDINE-RICH DOMAIN-CONTAINING PROTEIN 1"/>
    <property type="match status" value="1"/>
</dbReference>
<dbReference type="InterPro" id="IPR039790">
    <property type="entry name" value="CHRD1"/>
</dbReference>
<keyword evidence="2" id="KW-0677">Repeat</keyword>
<dbReference type="OrthoDB" id="10261079at2759"/>
<feature type="domain" description="CHORD" evidence="6">
    <location>
        <begin position="8"/>
        <end position="43"/>
    </location>
</feature>
<dbReference type="Ensembl" id="ENSSVLT00005036448.1">
    <property type="protein sequence ID" value="ENSSVLP00005032871.1"/>
    <property type="gene ID" value="ENSSVLG00005025762.1"/>
</dbReference>
<keyword evidence="4" id="KW-0346">Stress response</keyword>
<keyword evidence="3" id="KW-0862">Zinc</keyword>
<evidence type="ECO:0000313" key="8">
    <source>
        <dbReference type="Proteomes" id="UP000694564"/>
    </source>
</evidence>
<protein>
    <recommendedName>
        <fullName evidence="6">CHORD domain-containing protein</fullName>
    </recommendedName>
</protein>
<reference evidence="7" key="1">
    <citation type="submission" date="2025-08" db="UniProtKB">
        <authorList>
            <consortium name="Ensembl"/>
        </authorList>
    </citation>
    <scope>IDENTIFICATION</scope>
</reference>
<dbReference type="InterPro" id="IPR007051">
    <property type="entry name" value="CHORD_dom"/>
</dbReference>
<keyword evidence="8" id="KW-1185">Reference proteome</keyword>
<sequence length="189" mass="21054">MQKKTALLCYNRACGLHFNLEDNSSVACTYQPGVPVFHDALKAQLVKCLRYKHRALGLIPSTAGKKKKKERKNELSELKPKFQEPVIQAPKPGEAIKRPSPAEPRTSMEVKISAYLIGAFDKLKRSSGNEDDKKEGVSDEIKIGTSCENGNSARVVACCPDFLWLNQAFQGHSRFLVLKANVHVSFWVP</sequence>
<dbReference type="GeneTree" id="ENSGT00940000154174"/>
<accession>A0A8D2E3X3</accession>
<evidence type="ECO:0000256" key="2">
    <source>
        <dbReference type="ARBA" id="ARBA00022737"/>
    </source>
</evidence>
<dbReference type="Gene3D" id="4.10.1130.20">
    <property type="match status" value="1"/>
</dbReference>
<evidence type="ECO:0000256" key="3">
    <source>
        <dbReference type="ARBA" id="ARBA00022833"/>
    </source>
</evidence>
<proteinExistence type="predicted"/>
<dbReference type="Pfam" id="PF04968">
    <property type="entry name" value="CHORD"/>
    <property type="match status" value="1"/>
</dbReference>
<name>A0A8D2E3X3_SCIVU</name>